<evidence type="ECO:0000313" key="2">
    <source>
        <dbReference type="EMBL" id="KAJ7039348.1"/>
    </source>
</evidence>
<feature type="compositionally biased region" description="Polar residues" evidence="1">
    <location>
        <begin position="259"/>
        <end position="274"/>
    </location>
</feature>
<feature type="region of interest" description="Disordered" evidence="1">
    <location>
        <begin position="182"/>
        <end position="312"/>
    </location>
</feature>
<keyword evidence="3" id="KW-1185">Reference proteome</keyword>
<protein>
    <submittedName>
        <fullName evidence="2">Uncharacterized protein</fullName>
    </submittedName>
</protein>
<reference evidence="2" key="1">
    <citation type="submission" date="2023-03" db="EMBL/GenBank/DDBJ databases">
        <title>Massive genome expansion in bonnet fungi (Mycena s.s.) driven by repeated elements and novel gene families across ecological guilds.</title>
        <authorList>
            <consortium name="Lawrence Berkeley National Laboratory"/>
            <person name="Harder C.B."/>
            <person name="Miyauchi S."/>
            <person name="Viragh M."/>
            <person name="Kuo A."/>
            <person name="Thoen E."/>
            <person name="Andreopoulos B."/>
            <person name="Lu D."/>
            <person name="Skrede I."/>
            <person name="Drula E."/>
            <person name="Henrissat B."/>
            <person name="Morin E."/>
            <person name="Kohler A."/>
            <person name="Barry K."/>
            <person name="LaButti K."/>
            <person name="Morin E."/>
            <person name="Salamov A."/>
            <person name="Lipzen A."/>
            <person name="Mereny Z."/>
            <person name="Hegedus B."/>
            <person name="Baldrian P."/>
            <person name="Stursova M."/>
            <person name="Weitz H."/>
            <person name="Taylor A."/>
            <person name="Grigoriev I.V."/>
            <person name="Nagy L.G."/>
            <person name="Martin F."/>
            <person name="Kauserud H."/>
        </authorList>
    </citation>
    <scope>NUCLEOTIDE SEQUENCE</scope>
    <source>
        <strain evidence="2">CBHHK200</strain>
    </source>
</reference>
<feature type="compositionally biased region" description="Low complexity" evidence="1">
    <location>
        <begin position="284"/>
        <end position="296"/>
    </location>
</feature>
<accession>A0AAD6T7R4</accession>
<organism evidence="2 3">
    <name type="scientific">Mycena alexandri</name>
    <dbReference type="NCBI Taxonomy" id="1745969"/>
    <lineage>
        <taxon>Eukaryota</taxon>
        <taxon>Fungi</taxon>
        <taxon>Dikarya</taxon>
        <taxon>Basidiomycota</taxon>
        <taxon>Agaricomycotina</taxon>
        <taxon>Agaricomycetes</taxon>
        <taxon>Agaricomycetidae</taxon>
        <taxon>Agaricales</taxon>
        <taxon>Marasmiineae</taxon>
        <taxon>Mycenaceae</taxon>
        <taxon>Mycena</taxon>
    </lineage>
</organism>
<feature type="compositionally biased region" description="Basic residues" evidence="1">
    <location>
        <begin position="185"/>
        <end position="196"/>
    </location>
</feature>
<evidence type="ECO:0000256" key="1">
    <source>
        <dbReference type="SAM" id="MobiDB-lite"/>
    </source>
</evidence>
<sequence length="584" mass="63759">MSARGISCITRVFLVDFLPPTYPFLPFRTSYSTTLRLQIPFFIYSGPDPPPAELGSPGDLYVAPATNALYACMAVAGADGGGGAGSGVWTPWCAIGYSEPKLRAFKLSEPGLLLHPYFPAHVLWTFKANFGWYSLVTLNNLRCDSQLKILVKGHEEAGEAAKVLVAQTLQLQQEKAILAADRKGEKGKKKGAKRRASAVENEEEEEGEREDEEDDYEPKKKKAREEANAVVPNKLSIAQQARRARERLERANRALPPSASHSVSVGTTSAYQQQSSVPTPAPAPASESAATAPHASGNDWDAYYGRPRGNTRTGKELRELAAVIARLEAENAVLKGEVAEHWTLKMAVEKLKRENEALKAKLEGEGGGSTVSMSVAPVQRGEAEGGGMRQERIPFHPEFLDFMRETFASEMMKSCNSQRVAAETSAADAKLQVAALQSKLTQSDDAMELEDDTSATSDELRIAHARAEDRRDALRPGQLGITVATTIRELEDQIKEQKAEIDRVTAALDIATICISDQQKEILTSKGEVARLTRSADEETDLLKRLLAARESAKEKEGQGHVQEPPSFAIFLWRSIKISTAGKD</sequence>
<name>A0AAD6T7R4_9AGAR</name>
<gene>
    <name evidence="2" type="ORF">C8F04DRAFT_1255054</name>
</gene>
<feature type="compositionally biased region" description="Acidic residues" evidence="1">
    <location>
        <begin position="200"/>
        <end position="216"/>
    </location>
</feature>
<dbReference type="AlphaFoldDB" id="A0AAD6T7R4"/>
<dbReference type="EMBL" id="JARJCM010000027">
    <property type="protein sequence ID" value="KAJ7039348.1"/>
    <property type="molecule type" value="Genomic_DNA"/>
</dbReference>
<dbReference type="Proteomes" id="UP001218188">
    <property type="component" value="Unassembled WGS sequence"/>
</dbReference>
<evidence type="ECO:0000313" key="3">
    <source>
        <dbReference type="Proteomes" id="UP001218188"/>
    </source>
</evidence>
<proteinExistence type="predicted"/>
<comment type="caution">
    <text evidence="2">The sequence shown here is derived from an EMBL/GenBank/DDBJ whole genome shotgun (WGS) entry which is preliminary data.</text>
</comment>